<organism evidence="1 2">
    <name type="scientific">Tilletia horrida</name>
    <dbReference type="NCBI Taxonomy" id="155126"/>
    <lineage>
        <taxon>Eukaryota</taxon>
        <taxon>Fungi</taxon>
        <taxon>Dikarya</taxon>
        <taxon>Basidiomycota</taxon>
        <taxon>Ustilaginomycotina</taxon>
        <taxon>Exobasidiomycetes</taxon>
        <taxon>Tilletiales</taxon>
        <taxon>Tilletiaceae</taxon>
        <taxon>Tilletia</taxon>
    </lineage>
</organism>
<keyword evidence="2" id="KW-1185">Reference proteome</keyword>
<dbReference type="EMBL" id="JAPDMZ010000103">
    <property type="protein sequence ID" value="KAK0549877.1"/>
    <property type="molecule type" value="Genomic_DNA"/>
</dbReference>
<dbReference type="SUPFAM" id="SSF46689">
    <property type="entry name" value="Homeodomain-like"/>
    <property type="match status" value="1"/>
</dbReference>
<dbReference type="AlphaFoldDB" id="A0AAN6GNS2"/>
<dbReference type="InterPro" id="IPR009057">
    <property type="entry name" value="Homeodomain-like_sf"/>
</dbReference>
<comment type="caution">
    <text evidence="1">The sequence shown here is derived from an EMBL/GenBank/DDBJ whole genome shotgun (WGS) entry which is preliminary data.</text>
</comment>
<protein>
    <submittedName>
        <fullName evidence="1">Uncharacterized protein</fullName>
    </submittedName>
</protein>
<accession>A0AAN6GNS2</accession>
<dbReference type="Proteomes" id="UP001176517">
    <property type="component" value="Unassembled WGS sequence"/>
</dbReference>
<feature type="non-terminal residue" evidence="1">
    <location>
        <position position="114"/>
    </location>
</feature>
<reference evidence="1" key="1">
    <citation type="journal article" date="2023" name="PhytoFront">
        <title>Draft Genome Resources of Seven Strains of Tilletia horrida, Causal Agent of Kernel Smut of Rice.</title>
        <authorList>
            <person name="Khanal S."/>
            <person name="Antony Babu S."/>
            <person name="Zhou X.G."/>
        </authorList>
    </citation>
    <scope>NUCLEOTIDE SEQUENCE</scope>
    <source>
        <strain evidence="1">TX6</strain>
    </source>
</reference>
<evidence type="ECO:0000313" key="1">
    <source>
        <dbReference type="EMBL" id="KAK0549877.1"/>
    </source>
</evidence>
<name>A0AAN6GNS2_9BASI</name>
<gene>
    <name evidence="1" type="ORF">OC846_003878</name>
</gene>
<evidence type="ECO:0000313" key="2">
    <source>
        <dbReference type="Proteomes" id="UP001176517"/>
    </source>
</evidence>
<sequence length="114" mass="12107">MASPSSKTSARDCYRISNAVKDAVIADLRAGGTIRSVASARGVSPSYVGKLRQNLDTPLPPPRMGHPPALSAHGKRRLVRSVLSGRNDTAVQVMQEFVGAGRPQVSATTVRRTL</sequence>
<proteinExistence type="predicted"/>